<evidence type="ECO:0000313" key="3">
    <source>
        <dbReference type="EMBL" id="KAH7245416.1"/>
    </source>
</evidence>
<sequence length="653" mass="73500">MANATLFMSPAESERICKTVQDLIQQREEQKGHPRKQRDHKDLIEHAISASLMQDLSSAAFGLSVTKTKETMVAYGIGQPCPPCVVGSSELQPMELSELRMETHHRGYFIHLRRVSPVVILEASTWTVVQGGLSNDVERLEVFLHRSRHGGDILDMASELVVKEPYFTLNNQGEHTIRIDHPSDLIVTEISQDPEGWRKKECRLGDETISAETCKKKGNNALLKKKNLAQAHFHYTKGLNLLAHQERNNTLRKDLCRNRAHVNLQLHRFDEAKADALSSITNGQSDELRGLDAKAYNRAGLAAYARGMFLEARQFFEQQAALQPGERYPQAYLLKINARIREQTDGAYNMKSVVSSLSKTGGRPDTATFNGSTEIKDSPGAGRGLFATRDIQPNAIIMCEKAFCVAWSHEPETFSSLVCDTREDAALKVFPAGLHKAVVQNLLDNPSRIEQVLRLCGDYKGAGNKLQQVDGEPIIDTFQIHDIVQRNAFGLGQQTEDEDISNASTGLWIRASYINHSCVPNSKKDFIGDLVIFRATRRIAAGEEITHSYEELSSYEARKAAIRRSWNFDCRCQLCVVEEAESEDIRRRRVQAEAKVNEFAKGNNPVRASGIVVRRAKMLRQALNETYDVKRWKGLPRRGLSTIDEWLRVASYR</sequence>
<comment type="caution">
    <text evidence="3">The sequence shown here is derived from an EMBL/GenBank/DDBJ whole genome shotgun (WGS) entry which is preliminary data.</text>
</comment>
<dbReference type="InterPro" id="IPR019734">
    <property type="entry name" value="TPR_rpt"/>
</dbReference>
<feature type="repeat" description="TPR" evidence="1">
    <location>
        <begin position="293"/>
        <end position="326"/>
    </location>
</feature>
<reference evidence="3" key="1">
    <citation type="journal article" date="2021" name="Nat. Commun.">
        <title>Genetic determinants of endophytism in the Arabidopsis root mycobiome.</title>
        <authorList>
            <person name="Mesny F."/>
            <person name="Miyauchi S."/>
            <person name="Thiergart T."/>
            <person name="Pickel B."/>
            <person name="Atanasova L."/>
            <person name="Karlsson M."/>
            <person name="Huettel B."/>
            <person name="Barry K.W."/>
            <person name="Haridas S."/>
            <person name="Chen C."/>
            <person name="Bauer D."/>
            <person name="Andreopoulos W."/>
            <person name="Pangilinan J."/>
            <person name="LaButti K."/>
            <person name="Riley R."/>
            <person name="Lipzen A."/>
            <person name="Clum A."/>
            <person name="Drula E."/>
            <person name="Henrissat B."/>
            <person name="Kohler A."/>
            <person name="Grigoriev I.V."/>
            <person name="Martin F.M."/>
            <person name="Hacquard S."/>
        </authorList>
    </citation>
    <scope>NUCLEOTIDE SEQUENCE</scope>
    <source>
        <strain evidence="3">MPI-SDFR-AT-0068</strain>
    </source>
</reference>
<name>A0A8K0S0I0_9HYPO</name>
<dbReference type="AlphaFoldDB" id="A0A8K0S0I0"/>
<gene>
    <name evidence="3" type="ORF">BKA59DRAFT_396457</name>
</gene>
<evidence type="ECO:0000259" key="2">
    <source>
        <dbReference type="PROSITE" id="PS50280"/>
    </source>
</evidence>
<dbReference type="PANTHER" id="PTHR47643:SF2">
    <property type="entry name" value="TPR DOMAIN PROTEIN (AFU_ORTHOLOGUE AFUA_5G12710)"/>
    <property type="match status" value="1"/>
</dbReference>
<dbReference type="EMBL" id="JAGPXF010000004">
    <property type="protein sequence ID" value="KAH7245416.1"/>
    <property type="molecule type" value="Genomic_DNA"/>
</dbReference>
<dbReference type="InterPro" id="IPR011990">
    <property type="entry name" value="TPR-like_helical_dom_sf"/>
</dbReference>
<dbReference type="PROSITE" id="PS50005">
    <property type="entry name" value="TPR"/>
    <property type="match status" value="1"/>
</dbReference>
<keyword evidence="4" id="KW-1185">Reference proteome</keyword>
<dbReference type="SUPFAM" id="SSF82199">
    <property type="entry name" value="SET domain"/>
    <property type="match status" value="1"/>
</dbReference>
<dbReference type="PROSITE" id="PS50280">
    <property type="entry name" value="SET"/>
    <property type="match status" value="1"/>
</dbReference>
<dbReference type="InterPro" id="IPR053209">
    <property type="entry name" value="Gramillin-biosynth_MTr"/>
</dbReference>
<proteinExistence type="predicted"/>
<evidence type="ECO:0000313" key="4">
    <source>
        <dbReference type="Proteomes" id="UP000813427"/>
    </source>
</evidence>
<feature type="domain" description="SET" evidence="2">
    <location>
        <begin position="371"/>
        <end position="550"/>
    </location>
</feature>
<dbReference type="InterPro" id="IPR046341">
    <property type="entry name" value="SET_dom_sf"/>
</dbReference>
<dbReference type="Gene3D" id="1.25.40.10">
    <property type="entry name" value="Tetratricopeptide repeat domain"/>
    <property type="match status" value="1"/>
</dbReference>
<dbReference type="SUPFAM" id="SSF48452">
    <property type="entry name" value="TPR-like"/>
    <property type="match status" value="1"/>
</dbReference>
<dbReference type="Gene3D" id="2.170.270.10">
    <property type="entry name" value="SET domain"/>
    <property type="match status" value="1"/>
</dbReference>
<dbReference type="PANTHER" id="PTHR47643">
    <property type="entry name" value="TPR DOMAIN PROTEIN (AFU_ORTHOLOGUE AFUA_5G12710)"/>
    <property type="match status" value="1"/>
</dbReference>
<keyword evidence="1" id="KW-0802">TPR repeat</keyword>
<accession>A0A8K0S0I0</accession>
<dbReference type="OrthoDB" id="1028014at2759"/>
<dbReference type="InterPro" id="IPR001214">
    <property type="entry name" value="SET_dom"/>
</dbReference>
<dbReference type="Proteomes" id="UP000813427">
    <property type="component" value="Unassembled WGS sequence"/>
</dbReference>
<organism evidence="3 4">
    <name type="scientific">Fusarium tricinctum</name>
    <dbReference type="NCBI Taxonomy" id="61284"/>
    <lineage>
        <taxon>Eukaryota</taxon>
        <taxon>Fungi</taxon>
        <taxon>Dikarya</taxon>
        <taxon>Ascomycota</taxon>
        <taxon>Pezizomycotina</taxon>
        <taxon>Sordariomycetes</taxon>
        <taxon>Hypocreomycetidae</taxon>
        <taxon>Hypocreales</taxon>
        <taxon>Nectriaceae</taxon>
        <taxon>Fusarium</taxon>
        <taxon>Fusarium tricinctum species complex</taxon>
    </lineage>
</organism>
<dbReference type="SMART" id="SM00317">
    <property type="entry name" value="SET"/>
    <property type="match status" value="1"/>
</dbReference>
<evidence type="ECO:0000256" key="1">
    <source>
        <dbReference type="PROSITE-ProRule" id="PRU00339"/>
    </source>
</evidence>
<protein>
    <recommendedName>
        <fullName evidence="2">SET domain-containing protein</fullName>
    </recommendedName>
</protein>
<dbReference type="Pfam" id="PF00856">
    <property type="entry name" value="SET"/>
    <property type="match status" value="1"/>
</dbReference>